<evidence type="ECO:0000313" key="2">
    <source>
        <dbReference type="Proteomes" id="UP000789920"/>
    </source>
</evidence>
<dbReference type="EMBL" id="CAJVQC010170248">
    <property type="protein sequence ID" value="CAG8850338.1"/>
    <property type="molecule type" value="Genomic_DNA"/>
</dbReference>
<gene>
    <name evidence="1" type="ORF">RPERSI_LOCUS36039</name>
</gene>
<protein>
    <submittedName>
        <fullName evidence="1">23426_t:CDS:1</fullName>
    </submittedName>
</protein>
<evidence type="ECO:0000313" key="1">
    <source>
        <dbReference type="EMBL" id="CAG8850338.1"/>
    </source>
</evidence>
<organism evidence="1 2">
    <name type="scientific">Racocetra persica</name>
    <dbReference type="NCBI Taxonomy" id="160502"/>
    <lineage>
        <taxon>Eukaryota</taxon>
        <taxon>Fungi</taxon>
        <taxon>Fungi incertae sedis</taxon>
        <taxon>Mucoromycota</taxon>
        <taxon>Glomeromycotina</taxon>
        <taxon>Glomeromycetes</taxon>
        <taxon>Diversisporales</taxon>
        <taxon>Gigasporaceae</taxon>
        <taxon>Racocetra</taxon>
    </lineage>
</organism>
<dbReference type="Proteomes" id="UP000789920">
    <property type="component" value="Unassembled WGS sequence"/>
</dbReference>
<accession>A0ACA9T000</accession>
<keyword evidence="2" id="KW-1185">Reference proteome</keyword>
<comment type="caution">
    <text evidence="1">The sequence shown here is derived from an EMBL/GenBank/DDBJ whole genome shotgun (WGS) entry which is preliminary data.</text>
</comment>
<feature type="non-terminal residue" evidence="1">
    <location>
        <position position="1"/>
    </location>
</feature>
<proteinExistence type="predicted"/>
<sequence>EKKRNWVDRGNGAFHNVRRDNLYCTYKIDHNISDRRHYPIIESTRSITVTTHTLLSVCTI</sequence>
<name>A0ACA9T000_9GLOM</name>
<reference evidence="1" key="1">
    <citation type="submission" date="2021-06" db="EMBL/GenBank/DDBJ databases">
        <authorList>
            <person name="Kallberg Y."/>
            <person name="Tangrot J."/>
            <person name="Rosling A."/>
        </authorList>
    </citation>
    <scope>NUCLEOTIDE SEQUENCE</scope>
    <source>
        <strain evidence="1">MA461A</strain>
    </source>
</reference>